<dbReference type="InterPro" id="IPR013087">
    <property type="entry name" value="Znf_C2H2_type"/>
</dbReference>
<dbReference type="PANTHER" id="PTHR25462:SF296">
    <property type="entry name" value="MEIOTIC P26, ISOFORM F"/>
    <property type="match status" value="1"/>
</dbReference>
<dbReference type="InterPro" id="IPR001870">
    <property type="entry name" value="B30.2/SPRY"/>
</dbReference>
<dbReference type="EMBL" id="CP111026">
    <property type="protein sequence ID" value="WAR27439.1"/>
    <property type="molecule type" value="Genomic_DNA"/>
</dbReference>
<dbReference type="PROSITE" id="PS50188">
    <property type="entry name" value="B302_SPRY"/>
    <property type="match status" value="1"/>
</dbReference>
<evidence type="ECO:0000259" key="7">
    <source>
        <dbReference type="PROSITE" id="PS50089"/>
    </source>
</evidence>
<accession>A0ABY7G2F6</accession>
<dbReference type="Gene3D" id="2.60.40.10">
    <property type="entry name" value="Immunoglobulins"/>
    <property type="match status" value="1"/>
</dbReference>
<dbReference type="PANTHER" id="PTHR25462">
    <property type="entry name" value="BONUS, ISOFORM C-RELATED"/>
    <property type="match status" value="1"/>
</dbReference>
<dbReference type="PROSITE" id="PS50119">
    <property type="entry name" value="ZF_BBOX"/>
    <property type="match status" value="1"/>
</dbReference>
<feature type="domain" description="B30.2/SPRY" evidence="9">
    <location>
        <begin position="592"/>
        <end position="808"/>
    </location>
</feature>
<dbReference type="Gene3D" id="4.10.830.40">
    <property type="match status" value="1"/>
</dbReference>
<dbReference type="InterPro" id="IPR043136">
    <property type="entry name" value="B30.2/SPRY_sf"/>
</dbReference>
<dbReference type="InterPro" id="IPR013083">
    <property type="entry name" value="Znf_RING/FYVE/PHD"/>
</dbReference>
<evidence type="ECO:0000313" key="11">
    <source>
        <dbReference type="Proteomes" id="UP001164746"/>
    </source>
</evidence>
<dbReference type="InterPro" id="IPR001841">
    <property type="entry name" value="Znf_RING"/>
</dbReference>
<evidence type="ECO:0000313" key="10">
    <source>
        <dbReference type="EMBL" id="WAR27439.1"/>
    </source>
</evidence>
<dbReference type="SMART" id="SM00184">
    <property type="entry name" value="RING"/>
    <property type="match status" value="1"/>
</dbReference>
<dbReference type="CDD" id="cd19757">
    <property type="entry name" value="Bbox1"/>
    <property type="match status" value="1"/>
</dbReference>
<evidence type="ECO:0000256" key="3">
    <source>
        <dbReference type="ARBA" id="ARBA00022833"/>
    </source>
</evidence>
<keyword evidence="11" id="KW-1185">Reference proteome</keyword>
<evidence type="ECO:0000256" key="5">
    <source>
        <dbReference type="SAM" id="Coils"/>
    </source>
</evidence>
<dbReference type="InterPro" id="IPR047153">
    <property type="entry name" value="TRIM45/56/19-like"/>
</dbReference>
<evidence type="ECO:0000259" key="9">
    <source>
        <dbReference type="PROSITE" id="PS50188"/>
    </source>
</evidence>
<evidence type="ECO:0000256" key="6">
    <source>
        <dbReference type="SAM" id="MobiDB-lite"/>
    </source>
</evidence>
<proteinExistence type="predicted"/>
<dbReference type="SUPFAM" id="SSF57845">
    <property type="entry name" value="B-box zinc-binding domain"/>
    <property type="match status" value="1"/>
</dbReference>
<dbReference type="Proteomes" id="UP001164746">
    <property type="component" value="Chromosome 15"/>
</dbReference>
<dbReference type="SUPFAM" id="SSF57850">
    <property type="entry name" value="RING/U-box"/>
    <property type="match status" value="1"/>
</dbReference>
<dbReference type="Pfam" id="PF14634">
    <property type="entry name" value="zf-RING_5"/>
    <property type="match status" value="1"/>
</dbReference>
<dbReference type="InterPro" id="IPR017907">
    <property type="entry name" value="Znf_RING_CS"/>
</dbReference>
<organism evidence="10 11">
    <name type="scientific">Mya arenaria</name>
    <name type="common">Soft-shell clam</name>
    <dbReference type="NCBI Taxonomy" id="6604"/>
    <lineage>
        <taxon>Eukaryota</taxon>
        <taxon>Metazoa</taxon>
        <taxon>Spiralia</taxon>
        <taxon>Lophotrochozoa</taxon>
        <taxon>Mollusca</taxon>
        <taxon>Bivalvia</taxon>
        <taxon>Autobranchia</taxon>
        <taxon>Heteroconchia</taxon>
        <taxon>Euheterodonta</taxon>
        <taxon>Imparidentia</taxon>
        <taxon>Neoheterodontei</taxon>
        <taxon>Myida</taxon>
        <taxon>Myoidea</taxon>
        <taxon>Myidae</taxon>
        <taxon>Mya</taxon>
    </lineage>
</organism>
<dbReference type="InterPro" id="IPR000315">
    <property type="entry name" value="Znf_B-box"/>
</dbReference>
<evidence type="ECO:0000256" key="1">
    <source>
        <dbReference type="ARBA" id="ARBA00022723"/>
    </source>
</evidence>
<sequence>MTHSLNIDDLKEEYLNCDVCGDEYDEEQHEPRVLPCLHTFCTRCMDGMVRDWTIICPTCRIKHDVPGDSIRNFPKEHSRRSLRDFIRLKRKTHNIPCRDCPDSGQAVYFCTDCQTFMCAECTHAHLRNFLSRNHQIANFEQLRKYGLQTFQREMTCAEPGHEGQPLAYYCSAKVCSKPLCKMCTVLDHDETKGHVIKKISEVYDDERQNVNELTKKLEDKIAFAKSVMKETEDEHSTLNNKEETMQKEIDIEMDAGAKMLEIRRRELKDNLTGRIKEKKAVLQKQRDYLRYYVSLMSSAREFSSHSLVHSMPAEFVQLTKTITNRLIELKDLHLDACPLENSYVTFDRNSMGPEFKNFVLGMGQIRSTAIFPPKTSVETLEAPLGQESEVIRVFLYDAKGRPQRDSFDAITVEIKDGKGNVIPSKVVDAKTVDGCYKIVCKPTTHGSHRARIRVLNRPSRSHKSDRDTGFSQSTLDVQGEIDKRFGDILCKYWYRDLMANLTGVGFLFDAETAHHERAISLDGRNMRSDIETLRRVAGLRIRRDRGIARDKRRLFPWELESAKKQKQREMNMDEEAKTSIIQKSVKMDSRFTKNKGAEIDEIERERLGGRGRANTDPEEQLDEGDTSQKSISRPSLLPEKSIWSKKLKKYSGVISTKFLRGPGKFYWEVQVFYRIHVSLLRNALLFEIGISRLDAVHSSFYVGSQMFAWSFSAERCNDHKQVCHKFRHKRMLLHHNPITSDTAGSTHHATYGFLLDTTKREWTIVDVSLRKLLFNFQNIDCTEPLWPVFGTYNPYSVHVELSLKTGRDIMAIPDILRPHIGVAQDDPERIN</sequence>
<feature type="region of interest" description="Disordered" evidence="6">
    <location>
        <begin position="602"/>
        <end position="633"/>
    </location>
</feature>
<dbReference type="Gene3D" id="3.30.160.60">
    <property type="entry name" value="Classic Zinc Finger"/>
    <property type="match status" value="1"/>
</dbReference>
<dbReference type="Gene3D" id="3.30.40.10">
    <property type="entry name" value="Zinc/RING finger domain, C3HC4 (zinc finger)"/>
    <property type="match status" value="1"/>
</dbReference>
<feature type="compositionally biased region" description="Acidic residues" evidence="6">
    <location>
        <begin position="616"/>
        <end position="625"/>
    </location>
</feature>
<keyword evidence="2 4" id="KW-0863">Zinc-finger</keyword>
<name>A0ABY7G2F6_MYAAR</name>
<keyword evidence="1" id="KW-0479">Metal-binding</keyword>
<keyword evidence="3" id="KW-0862">Zinc</keyword>
<dbReference type="Gene3D" id="2.60.120.920">
    <property type="match status" value="1"/>
</dbReference>
<feature type="coiled-coil region" evidence="5">
    <location>
        <begin position="196"/>
        <end position="248"/>
    </location>
</feature>
<evidence type="ECO:0000256" key="2">
    <source>
        <dbReference type="ARBA" id="ARBA00022771"/>
    </source>
</evidence>
<feature type="domain" description="B box-type" evidence="8">
    <location>
        <begin position="92"/>
        <end position="139"/>
    </location>
</feature>
<protein>
    <submittedName>
        <fullName evidence="10">TRI45-like protein</fullName>
    </submittedName>
</protein>
<keyword evidence="5" id="KW-0175">Coiled coil</keyword>
<dbReference type="PROSITE" id="PS50089">
    <property type="entry name" value="ZF_RING_2"/>
    <property type="match status" value="1"/>
</dbReference>
<evidence type="ECO:0000259" key="8">
    <source>
        <dbReference type="PROSITE" id="PS50119"/>
    </source>
</evidence>
<dbReference type="SMART" id="SM00336">
    <property type="entry name" value="BBOX"/>
    <property type="match status" value="2"/>
</dbReference>
<reference evidence="10" key="1">
    <citation type="submission" date="2022-11" db="EMBL/GenBank/DDBJ databases">
        <title>Centuries of genome instability and evolution in soft-shell clam transmissible cancer (bioRxiv).</title>
        <authorList>
            <person name="Hart S.F.M."/>
            <person name="Yonemitsu M.A."/>
            <person name="Giersch R.M."/>
            <person name="Beal B.F."/>
            <person name="Arriagada G."/>
            <person name="Davis B.W."/>
            <person name="Ostrander E.A."/>
            <person name="Goff S.P."/>
            <person name="Metzger M.J."/>
        </authorList>
    </citation>
    <scope>NUCLEOTIDE SEQUENCE</scope>
    <source>
        <strain evidence="10">MELC-2E11</strain>
        <tissue evidence="10">Siphon/mantle</tissue>
    </source>
</reference>
<dbReference type="InterPro" id="IPR013783">
    <property type="entry name" value="Ig-like_fold"/>
</dbReference>
<dbReference type="PROSITE" id="PS00518">
    <property type="entry name" value="ZF_RING_1"/>
    <property type="match status" value="1"/>
</dbReference>
<dbReference type="PROSITE" id="PS00028">
    <property type="entry name" value="ZINC_FINGER_C2H2_1"/>
    <property type="match status" value="1"/>
</dbReference>
<gene>
    <name evidence="10" type="ORF">MAR_013143</name>
</gene>
<feature type="domain" description="RING-type" evidence="7">
    <location>
        <begin position="17"/>
        <end position="60"/>
    </location>
</feature>
<evidence type="ECO:0000256" key="4">
    <source>
        <dbReference type="PROSITE-ProRule" id="PRU00024"/>
    </source>
</evidence>